<feature type="domain" description="SLH" evidence="2">
    <location>
        <begin position="61"/>
        <end position="119"/>
    </location>
</feature>
<dbReference type="Proteomes" id="UP000463883">
    <property type="component" value="Chromosome"/>
</dbReference>
<gene>
    <name evidence="3" type="ORF">Ami3637_11320</name>
</gene>
<proteinExistence type="predicted"/>
<accession>A0A6P1MMM8</accession>
<organism evidence="3 4">
    <name type="scientific">Aminipila terrae</name>
    <dbReference type="NCBI Taxonomy" id="2697030"/>
    <lineage>
        <taxon>Bacteria</taxon>
        <taxon>Bacillati</taxon>
        <taxon>Bacillota</taxon>
        <taxon>Clostridia</taxon>
        <taxon>Peptostreptococcales</taxon>
        <taxon>Anaerovoracaceae</taxon>
        <taxon>Aminipila</taxon>
    </lineage>
</organism>
<dbReference type="InterPro" id="IPR051465">
    <property type="entry name" value="Cell_Envelope_Struct_Comp"/>
</dbReference>
<evidence type="ECO:0000313" key="4">
    <source>
        <dbReference type="Proteomes" id="UP000463883"/>
    </source>
</evidence>
<evidence type="ECO:0000256" key="1">
    <source>
        <dbReference type="ARBA" id="ARBA00022737"/>
    </source>
</evidence>
<name>A0A6P1MMM8_9FIRM</name>
<dbReference type="Pfam" id="PF00395">
    <property type="entry name" value="SLH"/>
    <property type="match status" value="2"/>
</dbReference>
<feature type="domain" description="SLH" evidence="2">
    <location>
        <begin position="1"/>
        <end position="57"/>
    </location>
</feature>
<dbReference type="KEGG" id="amic:Ami3637_11320"/>
<keyword evidence="1" id="KW-0677">Repeat</keyword>
<reference evidence="3 4" key="1">
    <citation type="submission" date="2020-01" db="EMBL/GenBank/DDBJ databases">
        <title>Genomic analysis of Aminipila sp. CBA3637.</title>
        <authorList>
            <person name="Kim Y.B."/>
            <person name="Roh S.W."/>
        </authorList>
    </citation>
    <scope>NUCLEOTIDE SEQUENCE [LARGE SCALE GENOMIC DNA]</scope>
    <source>
        <strain evidence="3 4">CBA3637</strain>
    </source>
</reference>
<dbReference type="InterPro" id="IPR001119">
    <property type="entry name" value="SLH_dom"/>
</dbReference>
<dbReference type="PROSITE" id="PS51272">
    <property type="entry name" value="SLH"/>
    <property type="match status" value="2"/>
</dbReference>
<dbReference type="PANTHER" id="PTHR43308">
    <property type="entry name" value="OUTER MEMBRANE PROTEIN ALPHA-RELATED"/>
    <property type="match status" value="1"/>
</dbReference>
<dbReference type="AlphaFoldDB" id="A0A6P1MMM8"/>
<keyword evidence="4" id="KW-1185">Reference proteome</keyword>
<evidence type="ECO:0000259" key="2">
    <source>
        <dbReference type="PROSITE" id="PS51272"/>
    </source>
</evidence>
<sequence>MNSTSYYAGYVDWAAKNNIISGVGNGKFEPDRKISREEMAAMLYRFASFMDSSLSKTTNSQVNYKDASDLSKWAVDAAAYCEQTGVITGREGGTFAPKETATRAEVTAILERFIENTVK</sequence>
<dbReference type="RefSeq" id="WP_162362683.1">
    <property type="nucleotide sequence ID" value="NZ_CP047591.1"/>
</dbReference>
<evidence type="ECO:0000313" key="3">
    <source>
        <dbReference type="EMBL" id="QHI72916.1"/>
    </source>
</evidence>
<dbReference type="EMBL" id="CP047591">
    <property type="protein sequence ID" value="QHI72916.1"/>
    <property type="molecule type" value="Genomic_DNA"/>
</dbReference>
<protein>
    <recommendedName>
        <fullName evidence="2">SLH domain-containing protein</fullName>
    </recommendedName>
</protein>